<sequence>MCLIKNRPSPRTDEDIQQDNHISSCKDCSRTLEILLFSKTDESDVCTEQNNFQQHPVIPMHECEDSHIVDETSSDDRLILESTTETTKVICLNNSHDQPAPVIPMHECEDSHIVDETSSDDRLILESTTETTKVICLNNSHDQPGKYTSDSFSMSLFKLVLLGMIAMIVVMVVCAESMRRFEERINSKMKDIDKREAEYIRHIFLMILLFLLTENINEIMKSIKARCRKYPCFNSILYLLWQSGDIEANPGPPANSITYRNWLYDVCSVVRKATVGVSPYCKMKNIWKQQPDNWPLGELYFDPRNSNYNVHNVEAFLQVLLHCCEQTSQLPHDIKSEIDTWKSHKSKDNNQLLNLYIRRVCYRSTAQSMTILQSHISVDEVLEFKLDNSIIVRVSRQPATDQYVIAPKLFRADATRKIASFLCRILYGKDPEQKCDHIWKETPVGWPSDCRFYNPYNGGKRCAENEDTRLVRELITLCEKRTIFLPKPYKDMVNAWQDDDQALLSKLIARQTAEIGIKNALRKLHEGGLLRDSQVDKELKELGLFVQSTTSIKIAKSQKRKTANTTITSKVKRTRIQYDEEDGLDATLNELLPECSIVELLDKSDSHLLDMISPKLSNGFLDDETDDIQCQ</sequence>
<dbReference type="AlphaFoldDB" id="A0A8B6D3P2"/>
<feature type="transmembrane region" description="Helical" evidence="1">
    <location>
        <begin position="156"/>
        <end position="178"/>
    </location>
</feature>
<feature type="transmembrane region" description="Helical" evidence="1">
    <location>
        <begin position="199"/>
        <end position="216"/>
    </location>
</feature>
<dbReference type="Proteomes" id="UP000596742">
    <property type="component" value="Unassembled WGS sequence"/>
</dbReference>
<evidence type="ECO:0000313" key="2">
    <source>
        <dbReference type="EMBL" id="VDI13581.1"/>
    </source>
</evidence>
<dbReference type="EMBL" id="UYJE01002784">
    <property type="protein sequence ID" value="VDI13581.1"/>
    <property type="molecule type" value="Genomic_DNA"/>
</dbReference>
<name>A0A8B6D3P2_MYTGA</name>
<evidence type="ECO:0000256" key="1">
    <source>
        <dbReference type="SAM" id="Phobius"/>
    </source>
</evidence>
<comment type="caution">
    <text evidence="2">The sequence shown here is derived from an EMBL/GenBank/DDBJ whole genome shotgun (WGS) entry which is preliminary data.</text>
</comment>
<protein>
    <submittedName>
        <fullName evidence="2">Uncharacterized protein</fullName>
    </submittedName>
</protein>
<keyword evidence="1" id="KW-1133">Transmembrane helix</keyword>
<keyword evidence="1" id="KW-0472">Membrane</keyword>
<reference evidence="2" key="1">
    <citation type="submission" date="2018-11" db="EMBL/GenBank/DDBJ databases">
        <authorList>
            <person name="Alioto T."/>
            <person name="Alioto T."/>
        </authorList>
    </citation>
    <scope>NUCLEOTIDE SEQUENCE</scope>
</reference>
<proteinExistence type="predicted"/>
<accession>A0A8B6D3P2</accession>
<gene>
    <name evidence="2" type="ORF">MGAL_10B006956</name>
</gene>
<evidence type="ECO:0000313" key="3">
    <source>
        <dbReference type="Proteomes" id="UP000596742"/>
    </source>
</evidence>
<organism evidence="2 3">
    <name type="scientific">Mytilus galloprovincialis</name>
    <name type="common">Mediterranean mussel</name>
    <dbReference type="NCBI Taxonomy" id="29158"/>
    <lineage>
        <taxon>Eukaryota</taxon>
        <taxon>Metazoa</taxon>
        <taxon>Spiralia</taxon>
        <taxon>Lophotrochozoa</taxon>
        <taxon>Mollusca</taxon>
        <taxon>Bivalvia</taxon>
        <taxon>Autobranchia</taxon>
        <taxon>Pteriomorphia</taxon>
        <taxon>Mytilida</taxon>
        <taxon>Mytiloidea</taxon>
        <taxon>Mytilidae</taxon>
        <taxon>Mytilinae</taxon>
        <taxon>Mytilus</taxon>
    </lineage>
</organism>
<keyword evidence="1" id="KW-0812">Transmembrane</keyword>
<keyword evidence="3" id="KW-1185">Reference proteome</keyword>